<feature type="active site" evidence="9">
    <location>
        <position position="133"/>
    </location>
</feature>
<keyword evidence="6 9" id="KW-0378">Hydrolase</keyword>
<dbReference type="PANTHER" id="PTHR33695">
    <property type="entry name" value="LIPOPROTEIN SIGNAL PEPTIDASE"/>
    <property type="match status" value="1"/>
</dbReference>
<feature type="transmembrane region" description="Helical" evidence="9">
    <location>
        <begin position="129"/>
        <end position="151"/>
    </location>
</feature>
<evidence type="ECO:0000256" key="5">
    <source>
        <dbReference type="ARBA" id="ARBA00022750"/>
    </source>
</evidence>
<dbReference type="UniPathway" id="UPA00665"/>
<evidence type="ECO:0000256" key="10">
    <source>
        <dbReference type="RuleBase" id="RU004181"/>
    </source>
</evidence>
<keyword evidence="5 9" id="KW-0064">Aspartyl protease</keyword>
<evidence type="ECO:0000256" key="3">
    <source>
        <dbReference type="ARBA" id="ARBA00022670"/>
    </source>
</evidence>
<accession>A0A7X5ZXW9</accession>
<proteinExistence type="inferred from homology"/>
<comment type="similarity">
    <text evidence="1 9 10">Belongs to the peptidase A8 family.</text>
</comment>
<dbReference type="GO" id="GO:0005886">
    <property type="term" value="C:plasma membrane"/>
    <property type="evidence" value="ECO:0007669"/>
    <property type="project" value="UniProtKB-SubCell"/>
</dbReference>
<evidence type="ECO:0000256" key="6">
    <source>
        <dbReference type="ARBA" id="ARBA00022801"/>
    </source>
</evidence>
<dbReference type="EC" id="3.4.23.36" evidence="9"/>
<dbReference type="Pfam" id="PF01252">
    <property type="entry name" value="Peptidase_A8"/>
    <property type="match status" value="1"/>
</dbReference>
<keyword evidence="4 9" id="KW-0812">Transmembrane</keyword>
<sequence length="174" mass="18166">MKAGTATLLIATGAALDLATKAWARAALEPYGPAGDFLPFVSLRLTFNEGVSFSLLASDGDVGRALLIGLTAILTLGLVAWAYRSQGWQRTALAVAAAGAVGNLIDRAARWSVTDFLGLHFGSWHPFVFNLADVWISLGVGLLLLGPYLPARGSTAEAFRRNGAERPAATDGGP</sequence>
<dbReference type="RefSeq" id="WP_064311259.1">
    <property type="nucleotide sequence ID" value="NZ_JAASQV010000006.1"/>
</dbReference>
<feature type="active site" evidence="9">
    <location>
        <position position="115"/>
    </location>
</feature>
<dbReference type="InterPro" id="IPR001872">
    <property type="entry name" value="Peptidase_A8"/>
</dbReference>
<protein>
    <recommendedName>
        <fullName evidence="9">Lipoprotein signal peptidase</fullName>
        <ecNumber evidence="9">3.4.23.36</ecNumber>
    </recommendedName>
    <alternativeName>
        <fullName evidence="9">Prolipoprotein signal peptidase</fullName>
    </alternativeName>
    <alternativeName>
        <fullName evidence="9">Signal peptidase II</fullName>
        <shortName evidence="9">SPase II</shortName>
    </alternativeName>
</protein>
<evidence type="ECO:0000313" key="11">
    <source>
        <dbReference type="EMBL" id="NIJ67259.1"/>
    </source>
</evidence>
<evidence type="ECO:0000256" key="4">
    <source>
        <dbReference type="ARBA" id="ARBA00022692"/>
    </source>
</evidence>
<name>A0A7X5ZXW9_9SPHN</name>
<organism evidence="11 12">
    <name type="scientific">Sphingomonas leidyi</name>
    <dbReference type="NCBI Taxonomy" id="68569"/>
    <lineage>
        <taxon>Bacteria</taxon>
        <taxon>Pseudomonadati</taxon>
        <taxon>Pseudomonadota</taxon>
        <taxon>Alphaproteobacteria</taxon>
        <taxon>Sphingomonadales</taxon>
        <taxon>Sphingomonadaceae</taxon>
        <taxon>Sphingomonas</taxon>
    </lineage>
</organism>
<comment type="subcellular location">
    <subcellularLocation>
        <location evidence="9">Cell membrane</location>
        <topology evidence="9">Multi-pass membrane protein</topology>
    </subcellularLocation>
</comment>
<comment type="caution">
    <text evidence="9">Lacks conserved residue(s) required for the propagation of feature annotation.</text>
</comment>
<dbReference type="EMBL" id="JAASQV010000006">
    <property type="protein sequence ID" value="NIJ67259.1"/>
    <property type="molecule type" value="Genomic_DNA"/>
</dbReference>
<dbReference type="PANTHER" id="PTHR33695:SF1">
    <property type="entry name" value="LIPOPROTEIN SIGNAL PEPTIDASE"/>
    <property type="match status" value="1"/>
</dbReference>
<keyword evidence="2 9" id="KW-1003">Cell membrane</keyword>
<keyword evidence="7 9" id="KW-1133">Transmembrane helix</keyword>
<dbReference type="GO" id="GO:0006508">
    <property type="term" value="P:proteolysis"/>
    <property type="evidence" value="ECO:0007669"/>
    <property type="project" value="UniProtKB-KW"/>
</dbReference>
<evidence type="ECO:0000256" key="9">
    <source>
        <dbReference type="HAMAP-Rule" id="MF_00161"/>
    </source>
</evidence>
<evidence type="ECO:0000313" key="12">
    <source>
        <dbReference type="Proteomes" id="UP000564677"/>
    </source>
</evidence>
<evidence type="ECO:0000256" key="8">
    <source>
        <dbReference type="ARBA" id="ARBA00023136"/>
    </source>
</evidence>
<evidence type="ECO:0000256" key="1">
    <source>
        <dbReference type="ARBA" id="ARBA00006139"/>
    </source>
</evidence>
<comment type="caution">
    <text evidence="11">The sequence shown here is derived from an EMBL/GenBank/DDBJ whole genome shotgun (WGS) entry which is preliminary data.</text>
</comment>
<keyword evidence="8 9" id="KW-0472">Membrane</keyword>
<feature type="transmembrane region" description="Helical" evidence="9">
    <location>
        <begin position="90"/>
        <end position="109"/>
    </location>
</feature>
<evidence type="ECO:0000256" key="2">
    <source>
        <dbReference type="ARBA" id="ARBA00022475"/>
    </source>
</evidence>
<dbReference type="NCBIfam" id="TIGR00077">
    <property type="entry name" value="lspA"/>
    <property type="match status" value="1"/>
</dbReference>
<gene>
    <name evidence="9" type="primary">lspA</name>
    <name evidence="11" type="ORF">FHR20_004241</name>
</gene>
<comment type="pathway">
    <text evidence="9">Protein modification; lipoprotein biosynthesis (signal peptide cleavage).</text>
</comment>
<keyword evidence="3 9" id="KW-0645">Protease</keyword>
<keyword evidence="12" id="KW-1185">Reference proteome</keyword>
<comment type="catalytic activity">
    <reaction evidence="9">
        <text>Release of signal peptides from bacterial membrane prolipoproteins. Hydrolyzes -Xaa-Yaa-Zaa-|-(S,diacylglyceryl)Cys-, in which Xaa is hydrophobic (preferably Leu), and Yaa (Ala or Ser) and Zaa (Gly or Ala) have small, neutral side chains.</text>
        <dbReference type="EC" id="3.4.23.36"/>
    </reaction>
</comment>
<comment type="function">
    <text evidence="9">This protein specifically catalyzes the removal of signal peptides from prolipoproteins.</text>
</comment>
<dbReference type="HAMAP" id="MF_00161">
    <property type="entry name" value="LspA"/>
    <property type="match status" value="1"/>
</dbReference>
<dbReference type="Proteomes" id="UP000564677">
    <property type="component" value="Unassembled WGS sequence"/>
</dbReference>
<evidence type="ECO:0000256" key="7">
    <source>
        <dbReference type="ARBA" id="ARBA00022989"/>
    </source>
</evidence>
<dbReference type="PRINTS" id="PR00781">
    <property type="entry name" value="LIPOSIGPTASE"/>
</dbReference>
<reference evidence="11 12" key="1">
    <citation type="submission" date="2020-03" db="EMBL/GenBank/DDBJ databases">
        <title>Genomic Encyclopedia of Type Strains, Phase IV (KMG-IV): sequencing the most valuable type-strain genomes for metagenomic binning, comparative biology and taxonomic classification.</title>
        <authorList>
            <person name="Goeker M."/>
        </authorList>
    </citation>
    <scope>NUCLEOTIDE SEQUENCE [LARGE SCALE GENOMIC DNA]</scope>
    <source>
        <strain evidence="11 12">DSM 4733</strain>
    </source>
</reference>
<feature type="transmembrane region" description="Helical" evidence="9">
    <location>
        <begin position="62"/>
        <end position="83"/>
    </location>
</feature>
<dbReference type="GO" id="GO:0004190">
    <property type="term" value="F:aspartic-type endopeptidase activity"/>
    <property type="evidence" value="ECO:0007669"/>
    <property type="project" value="UniProtKB-UniRule"/>
</dbReference>
<dbReference type="AlphaFoldDB" id="A0A7X5ZXW9"/>